<keyword evidence="2" id="KW-1185">Reference proteome</keyword>
<dbReference type="EMBL" id="APWK03000030">
    <property type="protein sequence ID" value="PHH54205.1"/>
    <property type="molecule type" value="Genomic_DNA"/>
</dbReference>
<reference evidence="1 2" key="1">
    <citation type="journal article" date="2013" name="Fungal Biol.">
        <title>Analysis of microsatellite markers in the genome of the plant pathogen Ceratocystis fimbriata.</title>
        <authorList>
            <person name="Simpson M.C."/>
            <person name="Wilken P.M."/>
            <person name="Coetzee M.P."/>
            <person name="Wingfield M.J."/>
            <person name="Wingfield B.D."/>
        </authorList>
    </citation>
    <scope>NUCLEOTIDE SEQUENCE [LARGE SCALE GENOMIC DNA]</scope>
    <source>
        <strain evidence="1 2">CBS 114723</strain>
    </source>
</reference>
<name>A0A2C5X803_9PEZI</name>
<comment type="caution">
    <text evidence="1">The sequence shown here is derived from an EMBL/GenBank/DDBJ whole genome shotgun (WGS) entry which is preliminary data.</text>
</comment>
<gene>
    <name evidence="1" type="ORF">CFIMG_003178RA</name>
</gene>
<reference evidence="1 2" key="2">
    <citation type="journal article" date="2013" name="IMA Fungus">
        <title>IMA Genome-F 1: Ceratocystis fimbriata: Draft nuclear genome sequence for the plant pathogen, Ceratocystis fimbriata.</title>
        <authorList>
            <person name="Wilken P.M."/>
            <person name="Steenkamp E.T."/>
            <person name="Wingfield M.J."/>
            <person name="de Beer Z.W."/>
            <person name="Wingfield B.D."/>
        </authorList>
    </citation>
    <scope>NUCLEOTIDE SEQUENCE [LARGE SCALE GENOMIC DNA]</scope>
    <source>
        <strain evidence="1 2">CBS 114723</strain>
    </source>
</reference>
<dbReference type="Proteomes" id="UP000222788">
    <property type="component" value="Unassembled WGS sequence"/>
</dbReference>
<organism evidence="1 2">
    <name type="scientific">Ceratocystis fimbriata CBS 114723</name>
    <dbReference type="NCBI Taxonomy" id="1035309"/>
    <lineage>
        <taxon>Eukaryota</taxon>
        <taxon>Fungi</taxon>
        <taxon>Dikarya</taxon>
        <taxon>Ascomycota</taxon>
        <taxon>Pezizomycotina</taxon>
        <taxon>Sordariomycetes</taxon>
        <taxon>Hypocreomycetidae</taxon>
        <taxon>Microascales</taxon>
        <taxon>Ceratocystidaceae</taxon>
        <taxon>Ceratocystis</taxon>
    </lineage>
</organism>
<protein>
    <submittedName>
        <fullName evidence="1">Uncharacterized protein</fullName>
    </submittedName>
</protein>
<evidence type="ECO:0000313" key="2">
    <source>
        <dbReference type="Proteomes" id="UP000222788"/>
    </source>
</evidence>
<dbReference type="AlphaFoldDB" id="A0A2C5X803"/>
<proteinExistence type="predicted"/>
<evidence type="ECO:0000313" key="1">
    <source>
        <dbReference type="EMBL" id="PHH54205.1"/>
    </source>
</evidence>
<accession>A0A2C5X803</accession>
<sequence>MYTVTRHSPSITTTTTAALSPKSKCPTETCGVCQTSPKWPLPPVTPIRANFGPFSRDQNV</sequence>